<keyword evidence="4 10" id="KW-0645">Protease</keyword>
<dbReference type="EC" id="3.4.19.12" evidence="3 11"/>
<comment type="similarity">
    <text evidence="2 10 11">Belongs to the peptidase C12 family.</text>
</comment>
<dbReference type="AlphaFoldDB" id="A0AA36G2E0"/>
<dbReference type="GO" id="GO:0005737">
    <property type="term" value="C:cytoplasm"/>
    <property type="evidence" value="ECO:0007669"/>
    <property type="project" value="TreeGrafter"/>
</dbReference>
<dbReference type="Proteomes" id="UP001177023">
    <property type="component" value="Unassembled WGS sequence"/>
</dbReference>
<evidence type="ECO:0000259" key="12">
    <source>
        <dbReference type="PROSITE" id="PS52048"/>
    </source>
</evidence>
<feature type="active site" description="Nucleophile" evidence="10">
    <location>
        <position position="94"/>
    </location>
</feature>
<dbReference type="PANTHER" id="PTHR10589:SF17">
    <property type="entry name" value="UBIQUITIN CARBOXYL-TERMINAL HYDROLASE"/>
    <property type="match status" value="1"/>
</dbReference>
<evidence type="ECO:0000256" key="4">
    <source>
        <dbReference type="ARBA" id="ARBA00022670"/>
    </source>
</evidence>
<dbReference type="PRINTS" id="PR00707">
    <property type="entry name" value="UBCTHYDRLASE"/>
</dbReference>
<feature type="site" description="Transition state stabilizer" evidence="10">
    <location>
        <position position="88"/>
    </location>
</feature>
<name>A0AA36G2E0_9BILA</name>
<evidence type="ECO:0000256" key="1">
    <source>
        <dbReference type="ARBA" id="ARBA00000707"/>
    </source>
</evidence>
<dbReference type="PROSITE" id="PS52048">
    <property type="entry name" value="UCH_DOMAIN"/>
    <property type="match status" value="1"/>
</dbReference>
<evidence type="ECO:0000256" key="9">
    <source>
        <dbReference type="ARBA" id="ARBA00073226"/>
    </source>
</evidence>
<feature type="domain" description="UCH catalytic" evidence="12">
    <location>
        <begin position="5"/>
        <end position="225"/>
    </location>
</feature>
<feature type="active site" description="Proton donor" evidence="10">
    <location>
        <position position="166"/>
    </location>
</feature>
<dbReference type="GO" id="GO:0016579">
    <property type="term" value="P:protein deubiquitination"/>
    <property type="evidence" value="ECO:0007669"/>
    <property type="project" value="TreeGrafter"/>
</dbReference>
<evidence type="ECO:0000256" key="11">
    <source>
        <dbReference type="RuleBase" id="RU361215"/>
    </source>
</evidence>
<evidence type="ECO:0000256" key="2">
    <source>
        <dbReference type="ARBA" id="ARBA00009326"/>
    </source>
</evidence>
<dbReference type="InterPro" id="IPR001578">
    <property type="entry name" value="Peptidase_C12_UCH"/>
</dbReference>
<evidence type="ECO:0000256" key="8">
    <source>
        <dbReference type="ARBA" id="ARBA00055560"/>
    </source>
</evidence>
<feature type="site" description="Important for enzyme activity" evidence="10">
    <location>
        <position position="181"/>
    </location>
</feature>
<dbReference type="Pfam" id="PF01088">
    <property type="entry name" value="Peptidase_C12"/>
    <property type="match status" value="1"/>
</dbReference>
<evidence type="ECO:0000313" key="14">
    <source>
        <dbReference type="Proteomes" id="UP001177023"/>
    </source>
</evidence>
<proteinExistence type="inferred from homology"/>
<keyword evidence="7 10" id="KW-0788">Thiol protease</keyword>
<dbReference type="Gene3D" id="3.40.532.10">
    <property type="entry name" value="Peptidase C12, ubiquitin carboxyl-terminal hydrolase"/>
    <property type="match status" value="1"/>
</dbReference>
<gene>
    <name evidence="13" type="ORF">MSPICULIGERA_LOCUS15302</name>
</gene>
<dbReference type="GO" id="GO:0006511">
    <property type="term" value="P:ubiquitin-dependent protein catabolic process"/>
    <property type="evidence" value="ECO:0007669"/>
    <property type="project" value="UniProtKB-UniRule"/>
</dbReference>
<feature type="non-terminal residue" evidence="13">
    <location>
        <position position="227"/>
    </location>
</feature>
<sequence>MAQVEWTALESNPEAINQFLGKIGVSSVDCVDVYSFDDEMLAFIPKPQLAMLLCFPDYRKVDAIMRPIYDKLQQEGTKVPENVFFMEQKIRNACGTFALFHALGNIEKQADMGHGPFRAFLDKAKALKPAEISGLLEKTSDLATAHEEAARSGETETPAGDKVEHHFICFVGVDGTLYEIDSRAPFPRPLGNTTPDTLVKDAGVHVQKLMSQMDNISFAAMAIVPKQ</sequence>
<accession>A0AA36G2E0</accession>
<evidence type="ECO:0000313" key="13">
    <source>
        <dbReference type="EMBL" id="CAJ0577022.1"/>
    </source>
</evidence>
<comment type="function">
    <text evidence="8">Ubiquitin-protein hydrolase is involved both in the processing of ubiquitin precursors and of ubiquitinated proteins. This enzyme is a thiol protease that recognizes and hydrolyzes a peptide bond at the C-terminal glycine of ubiquitin.</text>
</comment>
<evidence type="ECO:0000256" key="10">
    <source>
        <dbReference type="PROSITE-ProRule" id="PRU01393"/>
    </source>
</evidence>
<protein>
    <recommendedName>
        <fullName evidence="9 11">Ubiquitin carboxyl-terminal hydrolase</fullName>
        <ecNumber evidence="3 11">3.4.19.12</ecNumber>
    </recommendedName>
</protein>
<dbReference type="GO" id="GO:0004843">
    <property type="term" value="F:cysteine-type deubiquitinase activity"/>
    <property type="evidence" value="ECO:0007669"/>
    <property type="project" value="UniProtKB-UniRule"/>
</dbReference>
<comment type="caution">
    <text evidence="13">The sequence shown here is derived from an EMBL/GenBank/DDBJ whole genome shotgun (WGS) entry which is preliminary data.</text>
</comment>
<dbReference type="EMBL" id="CATQJA010002648">
    <property type="protein sequence ID" value="CAJ0577022.1"/>
    <property type="molecule type" value="Genomic_DNA"/>
</dbReference>
<evidence type="ECO:0000256" key="5">
    <source>
        <dbReference type="ARBA" id="ARBA00022786"/>
    </source>
</evidence>
<dbReference type="CDD" id="cd09616">
    <property type="entry name" value="Peptidase_C12_UCH_L1_L3"/>
    <property type="match status" value="1"/>
</dbReference>
<comment type="catalytic activity">
    <reaction evidence="1 10 11">
        <text>Thiol-dependent hydrolysis of ester, thioester, amide, peptide and isopeptide bonds formed by the C-terminal Gly of ubiquitin (a 76-residue protein attached to proteins as an intracellular targeting signal).</text>
        <dbReference type="EC" id="3.4.19.12"/>
    </reaction>
</comment>
<dbReference type="FunFam" id="3.40.532.10:FF:000006">
    <property type="entry name" value="Ubiquitin carboxyl-terminal hydrolase"/>
    <property type="match status" value="1"/>
</dbReference>
<dbReference type="InterPro" id="IPR036959">
    <property type="entry name" value="Peptidase_C12_UCH_sf"/>
</dbReference>
<keyword evidence="14" id="KW-1185">Reference proteome</keyword>
<dbReference type="InterPro" id="IPR038765">
    <property type="entry name" value="Papain-like_cys_pep_sf"/>
</dbReference>
<organism evidence="13 14">
    <name type="scientific">Mesorhabditis spiculigera</name>
    <dbReference type="NCBI Taxonomy" id="96644"/>
    <lineage>
        <taxon>Eukaryota</taxon>
        <taxon>Metazoa</taxon>
        <taxon>Ecdysozoa</taxon>
        <taxon>Nematoda</taxon>
        <taxon>Chromadorea</taxon>
        <taxon>Rhabditida</taxon>
        <taxon>Rhabditina</taxon>
        <taxon>Rhabditomorpha</taxon>
        <taxon>Rhabditoidea</taxon>
        <taxon>Rhabditidae</taxon>
        <taxon>Mesorhabditinae</taxon>
        <taxon>Mesorhabditis</taxon>
    </lineage>
</organism>
<reference evidence="13" key="1">
    <citation type="submission" date="2023-06" db="EMBL/GenBank/DDBJ databases">
        <authorList>
            <person name="Delattre M."/>
        </authorList>
    </citation>
    <scope>NUCLEOTIDE SEQUENCE</scope>
    <source>
        <strain evidence="13">AF72</strain>
    </source>
</reference>
<dbReference type="SUPFAM" id="SSF54001">
    <property type="entry name" value="Cysteine proteinases"/>
    <property type="match status" value="1"/>
</dbReference>
<dbReference type="PANTHER" id="PTHR10589">
    <property type="entry name" value="UBIQUITIN CARBOXYL-TERMINAL HYDROLASE"/>
    <property type="match status" value="1"/>
</dbReference>
<keyword evidence="5 10" id="KW-0833">Ubl conjugation pathway</keyword>
<evidence type="ECO:0000256" key="6">
    <source>
        <dbReference type="ARBA" id="ARBA00022801"/>
    </source>
</evidence>
<evidence type="ECO:0000256" key="7">
    <source>
        <dbReference type="ARBA" id="ARBA00022807"/>
    </source>
</evidence>
<evidence type="ECO:0000256" key="3">
    <source>
        <dbReference type="ARBA" id="ARBA00012759"/>
    </source>
</evidence>
<keyword evidence="6 10" id="KW-0378">Hydrolase</keyword>